<comment type="caution">
    <text evidence="1">The sequence shown here is derived from an EMBL/GenBank/DDBJ whole genome shotgun (WGS) entry which is preliminary data.</text>
</comment>
<dbReference type="RefSeq" id="WP_372460038.1">
    <property type="nucleotide sequence ID" value="NZ_WMBF01000692.1"/>
</dbReference>
<organism evidence="1 2">
    <name type="scientific">Streptomyces anatolicus</name>
    <dbReference type="NCBI Taxonomy" id="2675858"/>
    <lineage>
        <taxon>Bacteria</taxon>
        <taxon>Bacillati</taxon>
        <taxon>Actinomycetota</taxon>
        <taxon>Actinomycetes</taxon>
        <taxon>Kitasatosporales</taxon>
        <taxon>Streptomycetaceae</taxon>
        <taxon>Streptomyces</taxon>
    </lineage>
</organism>
<keyword evidence="1" id="KW-0808">Transferase</keyword>
<evidence type="ECO:0000313" key="2">
    <source>
        <dbReference type="Proteomes" id="UP001197114"/>
    </source>
</evidence>
<proteinExistence type="predicted"/>
<feature type="non-terminal residue" evidence="1">
    <location>
        <position position="86"/>
    </location>
</feature>
<name>A0ABS6YZP7_9ACTN</name>
<sequence length="86" mass="9584">MQIRHLHRLLAAEPALRHTAFDGTGDRVARVRHLRAVVERLARVERAPLAVTDARTSVRDGLHREHMTLDSPVRGSFHGTLLAPPA</sequence>
<gene>
    <name evidence="1" type="ORF">GKQ77_31215</name>
</gene>
<dbReference type="GO" id="GO:0008483">
    <property type="term" value="F:transaminase activity"/>
    <property type="evidence" value="ECO:0007669"/>
    <property type="project" value="UniProtKB-KW"/>
</dbReference>
<keyword evidence="2" id="KW-1185">Reference proteome</keyword>
<evidence type="ECO:0000313" key="1">
    <source>
        <dbReference type="EMBL" id="MBW5425981.1"/>
    </source>
</evidence>
<dbReference type="Proteomes" id="UP001197114">
    <property type="component" value="Unassembled WGS sequence"/>
</dbReference>
<accession>A0ABS6YZP7</accession>
<dbReference type="EMBL" id="WMBF01000692">
    <property type="protein sequence ID" value="MBW5425981.1"/>
    <property type="molecule type" value="Genomic_DNA"/>
</dbReference>
<keyword evidence="1" id="KW-0032">Aminotransferase</keyword>
<protein>
    <submittedName>
        <fullName evidence="1">DegT/DnrJ/EryC1/StrS aminotransferase</fullName>
    </submittedName>
</protein>
<reference evidence="1 2" key="1">
    <citation type="submission" date="2019-11" db="EMBL/GenBank/DDBJ databases">
        <authorList>
            <person name="Ay H."/>
        </authorList>
    </citation>
    <scope>NUCLEOTIDE SEQUENCE [LARGE SCALE GENOMIC DNA]</scope>
    <source>
        <strain evidence="1 2">BG9H</strain>
    </source>
</reference>